<evidence type="ECO:0000256" key="6">
    <source>
        <dbReference type="ARBA" id="ARBA00022927"/>
    </source>
</evidence>
<feature type="region of interest" description="Disordered" evidence="12">
    <location>
        <begin position="1"/>
        <end position="39"/>
    </location>
</feature>
<comment type="subcellular location">
    <subcellularLocation>
        <location evidence="1">Mitochondrion outer membrane</location>
        <topology evidence="1">Single-pass membrane protein</topology>
    </subcellularLocation>
</comment>
<dbReference type="CDD" id="cd22884">
    <property type="entry name" value="TOM22"/>
    <property type="match status" value="1"/>
</dbReference>
<keyword evidence="14" id="KW-1185">Reference proteome</keyword>
<dbReference type="EMBL" id="JAZGUE010000001">
    <property type="protein sequence ID" value="KAL2271484.1"/>
    <property type="molecule type" value="Genomic_DNA"/>
</dbReference>
<evidence type="ECO:0000256" key="8">
    <source>
        <dbReference type="ARBA" id="ARBA00023010"/>
    </source>
</evidence>
<evidence type="ECO:0000313" key="13">
    <source>
        <dbReference type="EMBL" id="KAL2271484.1"/>
    </source>
</evidence>
<evidence type="ECO:0000256" key="2">
    <source>
        <dbReference type="ARBA" id="ARBA00009874"/>
    </source>
</evidence>
<keyword evidence="7" id="KW-1133">Transmembrane helix</keyword>
<evidence type="ECO:0000313" key="14">
    <source>
        <dbReference type="Proteomes" id="UP001600064"/>
    </source>
</evidence>
<name>A0ABR4DPS8_9PEZI</name>
<keyword evidence="5" id="KW-1000">Mitochondrion outer membrane</keyword>
<evidence type="ECO:0000256" key="4">
    <source>
        <dbReference type="ARBA" id="ARBA00022692"/>
    </source>
</evidence>
<keyword evidence="4" id="KW-0812">Transmembrane</keyword>
<evidence type="ECO:0000256" key="10">
    <source>
        <dbReference type="ARBA" id="ARBA00023136"/>
    </source>
</evidence>
<evidence type="ECO:0000256" key="3">
    <source>
        <dbReference type="ARBA" id="ARBA00022448"/>
    </source>
</evidence>
<comment type="caution">
    <text evidence="13">The sequence shown here is derived from an EMBL/GenBank/DDBJ whole genome shotgun (WGS) entry which is preliminary data.</text>
</comment>
<evidence type="ECO:0000256" key="1">
    <source>
        <dbReference type="ARBA" id="ARBA00004572"/>
    </source>
</evidence>
<evidence type="ECO:0000256" key="7">
    <source>
        <dbReference type="ARBA" id="ARBA00022989"/>
    </source>
</evidence>
<keyword evidence="10" id="KW-0472">Membrane</keyword>
<keyword evidence="3" id="KW-0813">Transport</keyword>
<accession>A0ABR4DPS8</accession>
<evidence type="ECO:0000256" key="12">
    <source>
        <dbReference type="SAM" id="MobiDB-lite"/>
    </source>
</evidence>
<comment type="similarity">
    <text evidence="2">Belongs to the Tom22 family.</text>
</comment>
<keyword evidence="11" id="KW-0675">Receptor</keyword>
<keyword evidence="6" id="KW-0653">Protein transport</keyword>
<dbReference type="RefSeq" id="XP_070870208.1">
    <property type="nucleotide sequence ID" value="XM_071014544.1"/>
</dbReference>
<dbReference type="InterPro" id="IPR005683">
    <property type="entry name" value="Tom22"/>
</dbReference>
<sequence>MVQLVEVEDEHFQQPQPGPEEDDDDFTDTDSEISVDSNYDPTEETFADRLRALRDIVPAPVRGWAVHKYEAASSAVRGALSVAGRGAWAIAVTALLVGVPFGMAYSEEQNLLAMEQEQHMRELGSEVLTTGGSGAAAGGNGSGKGGLTTQEISAAIGGGKAEARAAL</sequence>
<dbReference type="PANTHER" id="PTHR12504:SF0">
    <property type="entry name" value="MITOCHONDRIAL IMPORT RECEPTOR SUBUNIT TOM22 HOMOLOG"/>
    <property type="match status" value="1"/>
</dbReference>
<dbReference type="GeneID" id="98129188"/>
<evidence type="ECO:0000256" key="9">
    <source>
        <dbReference type="ARBA" id="ARBA00023128"/>
    </source>
</evidence>
<dbReference type="Pfam" id="PF04281">
    <property type="entry name" value="Tom22"/>
    <property type="match status" value="1"/>
</dbReference>
<dbReference type="Proteomes" id="UP001600064">
    <property type="component" value="Unassembled WGS sequence"/>
</dbReference>
<evidence type="ECO:0000256" key="5">
    <source>
        <dbReference type="ARBA" id="ARBA00022787"/>
    </source>
</evidence>
<protein>
    <submittedName>
        <fullName evidence="13">Uncharacterized protein</fullName>
    </submittedName>
</protein>
<dbReference type="PANTHER" id="PTHR12504">
    <property type="entry name" value="MITOCHONDRIAL IMPORT RECEPTOR SUBUNIT TOM22"/>
    <property type="match status" value="1"/>
</dbReference>
<keyword evidence="9" id="KW-0496">Mitochondrion</keyword>
<feature type="compositionally biased region" description="Acidic residues" evidence="12">
    <location>
        <begin position="19"/>
        <end position="33"/>
    </location>
</feature>
<proteinExistence type="inferred from homology"/>
<evidence type="ECO:0000256" key="11">
    <source>
        <dbReference type="ARBA" id="ARBA00023170"/>
    </source>
</evidence>
<organism evidence="13 14">
    <name type="scientific">Remersonia thermophila</name>
    <dbReference type="NCBI Taxonomy" id="72144"/>
    <lineage>
        <taxon>Eukaryota</taxon>
        <taxon>Fungi</taxon>
        <taxon>Dikarya</taxon>
        <taxon>Ascomycota</taxon>
        <taxon>Pezizomycotina</taxon>
        <taxon>Sordariomycetes</taxon>
        <taxon>Sordariomycetidae</taxon>
        <taxon>Sordariales</taxon>
        <taxon>Sordariales incertae sedis</taxon>
        <taxon>Remersonia</taxon>
    </lineage>
</organism>
<keyword evidence="8" id="KW-0811">Translocation</keyword>
<reference evidence="13 14" key="1">
    <citation type="journal article" date="2024" name="Commun. Biol.">
        <title>Comparative genomic analysis of thermophilic fungi reveals convergent evolutionary adaptations and gene losses.</title>
        <authorList>
            <person name="Steindorff A.S."/>
            <person name="Aguilar-Pontes M.V."/>
            <person name="Robinson A.J."/>
            <person name="Andreopoulos B."/>
            <person name="LaButti K."/>
            <person name="Kuo A."/>
            <person name="Mondo S."/>
            <person name="Riley R."/>
            <person name="Otillar R."/>
            <person name="Haridas S."/>
            <person name="Lipzen A."/>
            <person name="Grimwood J."/>
            <person name="Schmutz J."/>
            <person name="Clum A."/>
            <person name="Reid I.D."/>
            <person name="Moisan M.C."/>
            <person name="Butler G."/>
            <person name="Nguyen T.T.M."/>
            <person name="Dewar K."/>
            <person name="Conant G."/>
            <person name="Drula E."/>
            <person name="Henrissat B."/>
            <person name="Hansel C."/>
            <person name="Singer S."/>
            <person name="Hutchinson M.I."/>
            <person name="de Vries R.P."/>
            <person name="Natvig D.O."/>
            <person name="Powell A.J."/>
            <person name="Tsang A."/>
            <person name="Grigoriev I.V."/>
        </authorList>
    </citation>
    <scope>NUCLEOTIDE SEQUENCE [LARGE SCALE GENOMIC DNA]</scope>
    <source>
        <strain evidence="13 14">ATCC 22073</strain>
    </source>
</reference>
<gene>
    <name evidence="13" type="ORF">VTJ83DRAFT_855</name>
</gene>